<feature type="signal peptide" evidence="15">
    <location>
        <begin position="1"/>
        <end position="23"/>
    </location>
</feature>
<dbReference type="InterPro" id="IPR008559">
    <property type="entry name" value="TMCO1"/>
</dbReference>
<evidence type="ECO:0000256" key="15">
    <source>
        <dbReference type="SAM" id="SignalP"/>
    </source>
</evidence>
<keyword evidence="8" id="KW-0106">Calcium</keyword>
<dbReference type="Proteomes" id="UP001157974">
    <property type="component" value="Unassembled WGS sequence"/>
</dbReference>
<organism evidence="16 17">
    <name type="scientific">Rhodosorus marinus</name>
    <dbReference type="NCBI Taxonomy" id="101924"/>
    <lineage>
        <taxon>Eukaryota</taxon>
        <taxon>Rhodophyta</taxon>
        <taxon>Stylonematophyceae</taxon>
        <taxon>Stylonematales</taxon>
        <taxon>Stylonemataceae</taxon>
        <taxon>Rhodosorus</taxon>
    </lineage>
</organism>
<comment type="subcellular location">
    <subcellularLocation>
        <location evidence="1">Endoplasmic reticulum membrane</location>
        <topology evidence="1">Multi-pass membrane protein</topology>
    </subcellularLocation>
</comment>
<comment type="caution">
    <text evidence="16">The sequence shown here is derived from an EMBL/GenBank/DDBJ whole genome shotgun (WGS) entry which is preliminary data.</text>
</comment>
<dbReference type="SMART" id="SM01415">
    <property type="entry name" value="DUF106"/>
    <property type="match status" value="1"/>
</dbReference>
<evidence type="ECO:0000256" key="6">
    <source>
        <dbReference type="ARBA" id="ARBA00022692"/>
    </source>
</evidence>
<accession>A0AAV8UIH9</accession>
<feature type="chain" id="PRO_5043653414" description="Calcium load-activated calcium channel" evidence="15">
    <location>
        <begin position="24"/>
        <end position="195"/>
    </location>
</feature>
<dbReference type="PANTHER" id="PTHR20917:SF0">
    <property type="entry name" value="CALCIUM LOAD-ACTIVATED CALCIUM CHANNEL"/>
    <property type="match status" value="1"/>
</dbReference>
<name>A0AAV8UIH9_9RHOD</name>
<keyword evidence="11" id="KW-0406">Ion transport</keyword>
<sequence length="195" mass="22299">MGESILNALVIVLVSICANLVSEEELTDVDVSGISWIFVYRTDSFKQSKVRLNELNKRLEKEEATLVGLEKRKTQEKKIERYNEDIKKATSQLNGSRFKVNIGISLLLMGVYRLISFIFYGKAVATLPFEPIPYLRGMTHRGLEGDNFRECSFAFIYAMCTMAFKGTLQKALGQSAPRNTYDYMKNMEKDSMFSR</sequence>
<keyword evidence="12" id="KW-0472">Membrane</keyword>
<dbReference type="GO" id="GO:0005789">
    <property type="term" value="C:endoplasmic reticulum membrane"/>
    <property type="evidence" value="ECO:0007669"/>
    <property type="project" value="UniProtKB-SubCell"/>
</dbReference>
<keyword evidence="17" id="KW-1185">Reference proteome</keyword>
<reference evidence="16 17" key="1">
    <citation type="journal article" date="2023" name="Nat. Commun.">
        <title>Origin of minicircular mitochondrial genomes in red algae.</title>
        <authorList>
            <person name="Lee Y."/>
            <person name="Cho C.H."/>
            <person name="Lee Y.M."/>
            <person name="Park S.I."/>
            <person name="Yang J.H."/>
            <person name="West J.A."/>
            <person name="Bhattacharya D."/>
            <person name="Yoon H.S."/>
        </authorList>
    </citation>
    <scope>NUCLEOTIDE SEQUENCE [LARGE SCALE GENOMIC DNA]</scope>
    <source>
        <strain evidence="16 17">CCMP1338</strain>
        <tissue evidence="16">Whole cell</tissue>
    </source>
</reference>
<evidence type="ECO:0000256" key="1">
    <source>
        <dbReference type="ARBA" id="ARBA00004477"/>
    </source>
</evidence>
<evidence type="ECO:0000256" key="8">
    <source>
        <dbReference type="ARBA" id="ARBA00022837"/>
    </source>
</evidence>
<evidence type="ECO:0000256" key="11">
    <source>
        <dbReference type="ARBA" id="ARBA00023065"/>
    </source>
</evidence>
<evidence type="ECO:0008006" key="18">
    <source>
        <dbReference type="Google" id="ProtNLM"/>
    </source>
</evidence>
<feature type="coiled-coil region" evidence="14">
    <location>
        <begin position="42"/>
        <end position="92"/>
    </location>
</feature>
<dbReference type="AlphaFoldDB" id="A0AAV8UIH9"/>
<gene>
    <name evidence="16" type="ORF">NDN08_006720</name>
</gene>
<evidence type="ECO:0000256" key="2">
    <source>
        <dbReference type="ARBA" id="ARBA00006537"/>
    </source>
</evidence>
<keyword evidence="5" id="KW-0107">Calcium channel</keyword>
<keyword evidence="13" id="KW-0407">Ion channel</keyword>
<keyword evidence="15" id="KW-0732">Signal</keyword>
<evidence type="ECO:0000256" key="14">
    <source>
        <dbReference type="SAM" id="Coils"/>
    </source>
</evidence>
<dbReference type="EMBL" id="JAMWBK010000009">
    <property type="protein sequence ID" value="KAJ8902313.1"/>
    <property type="molecule type" value="Genomic_DNA"/>
</dbReference>
<keyword evidence="6" id="KW-0812">Transmembrane</keyword>
<evidence type="ECO:0000256" key="4">
    <source>
        <dbReference type="ARBA" id="ARBA00022568"/>
    </source>
</evidence>
<comment type="similarity">
    <text evidence="2">Belongs to the TMCO1 family.</text>
</comment>
<dbReference type="GO" id="GO:0032469">
    <property type="term" value="P:endoplasmic reticulum calcium ion homeostasis"/>
    <property type="evidence" value="ECO:0007669"/>
    <property type="project" value="InterPro"/>
</dbReference>
<evidence type="ECO:0000256" key="5">
    <source>
        <dbReference type="ARBA" id="ARBA00022673"/>
    </source>
</evidence>
<dbReference type="Pfam" id="PF01956">
    <property type="entry name" value="EMC3_TMCO1"/>
    <property type="match status" value="1"/>
</dbReference>
<dbReference type="PANTHER" id="PTHR20917">
    <property type="entry name" value="PNAS-RELATED"/>
    <property type="match status" value="1"/>
</dbReference>
<evidence type="ECO:0000256" key="12">
    <source>
        <dbReference type="ARBA" id="ARBA00023136"/>
    </source>
</evidence>
<keyword evidence="9" id="KW-1133">Transmembrane helix</keyword>
<keyword evidence="10 14" id="KW-0175">Coiled coil</keyword>
<evidence type="ECO:0000313" key="16">
    <source>
        <dbReference type="EMBL" id="KAJ8902313.1"/>
    </source>
</evidence>
<dbReference type="GO" id="GO:0005262">
    <property type="term" value="F:calcium channel activity"/>
    <property type="evidence" value="ECO:0007669"/>
    <property type="project" value="UniProtKB-KW"/>
</dbReference>
<evidence type="ECO:0000256" key="7">
    <source>
        <dbReference type="ARBA" id="ARBA00022824"/>
    </source>
</evidence>
<evidence type="ECO:0000256" key="3">
    <source>
        <dbReference type="ARBA" id="ARBA00022448"/>
    </source>
</evidence>
<protein>
    <recommendedName>
        <fullName evidence="18">Calcium load-activated calcium channel</fullName>
    </recommendedName>
</protein>
<keyword evidence="7" id="KW-0256">Endoplasmic reticulum</keyword>
<evidence type="ECO:0000313" key="17">
    <source>
        <dbReference type="Proteomes" id="UP001157974"/>
    </source>
</evidence>
<evidence type="ECO:0000256" key="9">
    <source>
        <dbReference type="ARBA" id="ARBA00022989"/>
    </source>
</evidence>
<evidence type="ECO:0000256" key="13">
    <source>
        <dbReference type="ARBA" id="ARBA00023303"/>
    </source>
</evidence>
<dbReference type="InterPro" id="IPR002809">
    <property type="entry name" value="EMC3/TMCO1"/>
</dbReference>
<keyword evidence="3" id="KW-0813">Transport</keyword>
<proteinExistence type="inferred from homology"/>
<evidence type="ECO:0000256" key="10">
    <source>
        <dbReference type="ARBA" id="ARBA00023054"/>
    </source>
</evidence>
<keyword evidence="4" id="KW-0109">Calcium transport</keyword>